<dbReference type="Proteomes" id="UP000469421">
    <property type="component" value="Unassembled WGS sequence"/>
</dbReference>
<reference evidence="2 3" key="1">
    <citation type="submission" date="2019-10" db="EMBL/GenBank/DDBJ databases">
        <title>Alcanivorax sp.PA15-N-34 draft genome sequence.</title>
        <authorList>
            <person name="Liao X."/>
            <person name="Shao Z."/>
        </authorList>
    </citation>
    <scope>NUCLEOTIDE SEQUENCE [LARGE SCALE GENOMIC DNA]</scope>
    <source>
        <strain evidence="2 3">PA15-N-34</strain>
    </source>
</reference>
<dbReference type="InterPro" id="IPR041359">
    <property type="entry name" value="MetOD1"/>
</dbReference>
<sequence length="172" mass="18770">MTMDEVSSARIPLNQDRFLRELLGYLAEAIQDVAGLEQAEGLVSIVGQKMGDEINASYRSALNVSGLDKSQVAAVMVDLKRRIGGDFYIIEQHEDRIVLGNWRCPFGRYVEGRPALCMMTSNVFGVIAAENTGYARVEITEAIANGDSQCRVVVSLTPEEGASGREYFSADG</sequence>
<feature type="domain" description="Metanogen output" evidence="1">
    <location>
        <begin position="28"/>
        <end position="153"/>
    </location>
</feature>
<dbReference type="EMBL" id="WIRE01000001">
    <property type="protein sequence ID" value="MQX52432.1"/>
    <property type="molecule type" value="Genomic_DNA"/>
</dbReference>
<evidence type="ECO:0000259" key="1">
    <source>
        <dbReference type="Pfam" id="PF18546"/>
    </source>
</evidence>
<accession>A0A6N7LQT9</accession>
<evidence type="ECO:0000313" key="2">
    <source>
        <dbReference type="EMBL" id="MQX52432.1"/>
    </source>
</evidence>
<comment type="caution">
    <text evidence="2">The sequence shown here is derived from an EMBL/GenBank/DDBJ whole genome shotgun (WGS) entry which is preliminary data.</text>
</comment>
<name>A0A6N7LQT9_9GAMM</name>
<dbReference type="Pfam" id="PF18546">
    <property type="entry name" value="MetOD1"/>
    <property type="match status" value="1"/>
</dbReference>
<evidence type="ECO:0000313" key="3">
    <source>
        <dbReference type="Proteomes" id="UP000469421"/>
    </source>
</evidence>
<protein>
    <submittedName>
        <fullName evidence="2">Transcriptional regulator</fullName>
    </submittedName>
</protein>
<keyword evidence="3" id="KW-1185">Reference proteome</keyword>
<proteinExistence type="predicted"/>
<gene>
    <name evidence="2" type="ORF">GFN93_04170</name>
</gene>
<organism evidence="2 3">
    <name type="scientific">Alcanivorax sediminis</name>
    <dbReference type="NCBI Taxonomy" id="2663008"/>
    <lineage>
        <taxon>Bacteria</taxon>
        <taxon>Pseudomonadati</taxon>
        <taxon>Pseudomonadota</taxon>
        <taxon>Gammaproteobacteria</taxon>
        <taxon>Oceanospirillales</taxon>
        <taxon>Alcanivoracaceae</taxon>
        <taxon>Alcanivorax</taxon>
    </lineage>
</organism>
<dbReference type="AlphaFoldDB" id="A0A6N7LQT9"/>